<comment type="caution">
    <text evidence="2">The sequence shown here is derived from an EMBL/GenBank/DDBJ whole genome shotgun (WGS) entry which is preliminary data.</text>
</comment>
<evidence type="ECO:0000259" key="1">
    <source>
        <dbReference type="Pfam" id="PF12697"/>
    </source>
</evidence>
<name>A0ABQ2L1Z8_9NOCA</name>
<reference evidence="3" key="1">
    <citation type="journal article" date="2019" name="Int. J. Syst. Evol. Microbiol.">
        <title>The Global Catalogue of Microorganisms (GCM) 10K type strain sequencing project: providing services to taxonomists for standard genome sequencing and annotation.</title>
        <authorList>
            <consortium name="The Broad Institute Genomics Platform"/>
            <consortium name="The Broad Institute Genome Sequencing Center for Infectious Disease"/>
            <person name="Wu L."/>
            <person name="Ma J."/>
        </authorList>
    </citation>
    <scope>NUCLEOTIDE SEQUENCE [LARGE SCALE GENOMIC DNA]</scope>
    <source>
        <strain evidence="3">CGMCC 4.7329</strain>
    </source>
</reference>
<proteinExistence type="predicted"/>
<accession>A0ABQ2L1Z8</accession>
<dbReference type="Gene3D" id="3.40.50.1820">
    <property type="entry name" value="alpha/beta hydrolase"/>
    <property type="match status" value="1"/>
</dbReference>
<protein>
    <submittedName>
        <fullName evidence="2">Thioesterase</fullName>
    </submittedName>
</protein>
<feature type="domain" description="AB hydrolase-1" evidence="1">
    <location>
        <begin position="49"/>
        <end position="279"/>
    </location>
</feature>
<dbReference type="SUPFAM" id="SSF53474">
    <property type="entry name" value="alpha/beta-Hydrolases"/>
    <property type="match status" value="1"/>
</dbReference>
<dbReference type="RefSeq" id="WP_189034180.1">
    <property type="nucleotide sequence ID" value="NZ_BMNE01000011.1"/>
</dbReference>
<dbReference type="Pfam" id="PF12697">
    <property type="entry name" value="Abhydrolase_6"/>
    <property type="match status" value="1"/>
</dbReference>
<sequence length="325" mass="34454">MARKRDTVTLIHSELRDLGDDAPESVVTEVGGVPVSGLLAETPAPRAVLVALHGGSTTSAYFDCPGYPELSLIRLAHRLGYTVLAPDRPGYGRSAPHADRLVPSDVRVDMMFEAISAFLRNRPRGAGVFLTAHSAGSELAMRMAGDSRFTDLLGVELAGTGCRYHPDGEGILRTVGPDTPRPPGVGDLIWKPARLYPSGTRRGASIAAPAPPAETEAVVNWGSKVFPELAAGIRVPVRFTAGDHERVWCNDEPALAEVGALFTAAPRVVLNRQPNTGHNISVGHTAVAYHLGMLAFAEECIVAAEHGEFSSSTTQFDGGSVPPRK</sequence>
<organism evidence="2 3">
    <name type="scientific">Nocardia rhizosphaerihabitans</name>
    <dbReference type="NCBI Taxonomy" id="1691570"/>
    <lineage>
        <taxon>Bacteria</taxon>
        <taxon>Bacillati</taxon>
        <taxon>Actinomycetota</taxon>
        <taxon>Actinomycetes</taxon>
        <taxon>Mycobacteriales</taxon>
        <taxon>Nocardiaceae</taxon>
        <taxon>Nocardia</taxon>
    </lineage>
</organism>
<dbReference type="EMBL" id="BMNE01000011">
    <property type="protein sequence ID" value="GGN97402.1"/>
    <property type="molecule type" value="Genomic_DNA"/>
</dbReference>
<gene>
    <name evidence="2" type="ORF">GCM10011610_63420</name>
</gene>
<dbReference type="InterPro" id="IPR029058">
    <property type="entry name" value="AB_hydrolase_fold"/>
</dbReference>
<evidence type="ECO:0000313" key="3">
    <source>
        <dbReference type="Proteomes" id="UP000658127"/>
    </source>
</evidence>
<evidence type="ECO:0000313" key="2">
    <source>
        <dbReference type="EMBL" id="GGN97402.1"/>
    </source>
</evidence>
<dbReference type="Proteomes" id="UP000658127">
    <property type="component" value="Unassembled WGS sequence"/>
</dbReference>
<dbReference type="InterPro" id="IPR000073">
    <property type="entry name" value="AB_hydrolase_1"/>
</dbReference>
<keyword evidence="3" id="KW-1185">Reference proteome</keyword>